<dbReference type="OrthoDB" id="286734at2759"/>
<evidence type="ECO:0000313" key="9">
    <source>
        <dbReference type="EMBL" id="KAG8465942.1"/>
    </source>
</evidence>
<dbReference type="Pfam" id="PF03062">
    <property type="entry name" value="MBOAT"/>
    <property type="match status" value="1"/>
</dbReference>
<keyword evidence="5 7" id="KW-0472">Membrane</keyword>
<reference evidence="9" key="1">
    <citation type="submission" date="2021-05" db="EMBL/GenBank/DDBJ databases">
        <title>The genome of the haptophyte Pavlova lutheri (Diacronema luteri, Pavlovales) - a model for lipid biosynthesis in eukaryotic algae.</title>
        <authorList>
            <person name="Hulatt C.J."/>
            <person name="Posewitz M.C."/>
        </authorList>
    </citation>
    <scope>NUCLEOTIDE SEQUENCE</scope>
    <source>
        <strain evidence="9">NIVA-4/92</strain>
    </source>
</reference>
<dbReference type="PANTHER" id="PTHR13906:SF4">
    <property type="entry name" value="LYSOPHOSPHOLIPID ACYLTRANSFERASE 6"/>
    <property type="match status" value="1"/>
</dbReference>
<feature type="chain" id="PRO_5035200685" evidence="8">
    <location>
        <begin position="19"/>
        <end position="459"/>
    </location>
</feature>
<proteinExistence type="predicted"/>
<sequence length="459" mass="48976">MLARLAIWVLLCFPLAVVFRSMPAGSAARHVFSCVAGALGLYFVTSAQHLAHVLAIALTTHLIVRVAPARLAGPLVFAASFAHVLAVHVARADLLEGVLGPAHAGSARAVWEGAFAVRKFQTAVMAAMLKATGFAFSLSDGARSPGGAPAPGMHAAHAAVRLSRAPSALRFAGYMLFFPAVLGHPSYFSYAEYEAAAADSDAQRCAASSAARAPCGPVAWAQIAMRMLEGAAFGALHAQAVRFLPRCSAGHYEPLACYAYSVLSYARFYAFWRLCDGPIVIAGLLPSEHLSAPYYFTRMRDTLLAPDHVSTVRNWNLPVARFMKENVLLRVHRAYGPLITFTFSTLWHGVAPGYFVTAGSTLLFLKATNELRTHVAPRAARLPAPLRWAFGACGRLLNHGAVAFSLLPMMNVSGAETLAMLRALRFAPFAIALALLALCRVCAASDRHARAAVPKAKAL</sequence>
<keyword evidence="10" id="KW-1185">Reference proteome</keyword>
<evidence type="ECO:0000256" key="3">
    <source>
        <dbReference type="ARBA" id="ARBA00022692"/>
    </source>
</evidence>
<dbReference type="AlphaFoldDB" id="A0A8J5XK78"/>
<evidence type="ECO:0000256" key="5">
    <source>
        <dbReference type="ARBA" id="ARBA00023136"/>
    </source>
</evidence>
<feature type="signal peptide" evidence="8">
    <location>
        <begin position="1"/>
        <end position="18"/>
    </location>
</feature>
<evidence type="ECO:0000256" key="4">
    <source>
        <dbReference type="ARBA" id="ARBA00022989"/>
    </source>
</evidence>
<evidence type="ECO:0000313" key="10">
    <source>
        <dbReference type="Proteomes" id="UP000751190"/>
    </source>
</evidence>
<feature type="transmembrane region" description="Helical" evidence="7">
    <location>
        <begin position="71"/>
        <end position="90"/>
    </location>
</feature>
<dbReference type="InterPro" id="IPR004299">
    <property type="entry name" value="MBOAT_fam"/>
</dbReference>
<accession>A0A8J5XK78</accession>
<feature type="transmembrane region" description="Helical" evidence="7">
    <location>
        <begin position="426"/>
        <end position="443"/>
    </location>
</feature>
<organism evidence="9 10">
    <name type="scientific">Diacronema lutheri</name>
    <name type="common">Unicellular marine alga</name>
    <name type="synonym">Monochrysis lutheri</name>
    <dbReference type="NCBI Taxonomy" id="2081491"/>
    <lineage>
        <taxon>Eukaryota</taxon>
        <taxon>Haptista</taxon>
        <taxon>Haptophyta</taxon>
        <taxon>Pavlovophyceae</taxon>
        <taxon>Pavlovales</taxon>
        <taxon>Pavlovaceae</taxon>
        <taxon>Diacronema</taxon>
    </lineage>
</organism>
<dbReference type="EMBL" id="JAGTXO010000009">
    <property type="protein sequence ID" value="KAG8465942.1"/>
    <property type="molecule type" value="Genomic_DNA"/>
</dbReference>
<dbReference type="InterPro" id="IPR049941">
    <property type="entry name" value="LPLAT_7/PORCN-like"/>
</dbReference>
<name>A0A8J5XK78_DIALT</name>
<keyword evidence="4 7" id="KW-1133">Transmembrane helix</keyword>
<keyword evidence="3 7" id="KW-0812">Transmembrane</keyword>
<dbReference type="GO" id="GO:0016020">
    <property type="term" value="C:membrane"/>
    <property type="evidence" value="ECO:0007669"/>
    <property type="project" value="UniProtKB-SubCell"/>
</dbReference>
<evidence type="ECO:0000256" key="7">
    <source>
        <dbReference type="SAM" id="Phobius"/>
    </source>
</evidence>
<dbReference type="PANTHER" id="PTHR13906">
    <property type="entry name" value="PORCUPINE"/>
    <property type="match status" value="1"/>
</dbReference>
<protein>
    <submittedName>
        <fullName evidence="9">Uncharacterized protein</fullName>
    </submittedName>
</protein>
<evidence type="ECO:0000256" key="1">
    <source>
        <dbReference type="ARBA" id="ARBA00004141"/>
    </source>
</evidence>
<keyword evidence="6" id="KW-0012">Acyltransferase</keyword>
<comment type="caution">
    <text evidence="9">The sequence shown here is derived from an EMBL/GenBank/DDBJ whole genome shotgun (WGS) entry which is preliminary data.</text>
</comment>
<dbReference type="GO" id="GO:0030258">
    <property type="term" value="P:lipid modification"/>
    <property type="evidence" value="ECO:0007669"/>
    <property type="project" value="TreeGrafter"/>
</dbReference>
<keyword evidence="2" id="KW-0808">Transferase</keyword>
<keyword evidence="8" id="KW-0732">Signal</keyword>
<feature type="transmembrane region" description="Helical" evidence="7">
    <location>
        <begin position="346"/>
        <end position="365"/>
    </location>
</feature>
<dbReference type="Proteomes" id="UP000751190">
    <property type="component" value="Unassembled WGS sequence"/>
</dbReference>
<gene>
    <name evidence="9" type="ORF">KFE25_005512</name>
</gene>
<feature type="transmembrane region" description="Helical" evidence="7">
    <location>
        <begin position="38"/>
        <end position="64"/>
    </location>
</feature>
<dbReference type="GO" id="GO:0016746">
    <property type="term" value="F:acyltransferase activity"/>
    <property type="evidence" value="ECO:0007669"/>
    <property type="project" value="UniProtKB-KW"/>
</dbReference>
<comment type="subcellular location">
    <subcellularLocation>
        <location evidence="1">Membrane</location>
        <topology evidence="1">Multi-pass membrane protein</topology>
    </subcellularLocation>
</comment>
<evidence type="ECO:0000256" key="8">
    <source>
        <dbReference type="SAM" id="SignalP"/>
    </source>
</evidence>
<evidence type="ECO:0000256" key="6">
    <source>
        <dbReference type="ARBA" id="ARBA00023315"/>
    </source>
</evidence>
<feature type="transmembrane region" description="Helical" evidence="7">
    <location>
        <begin position="386"/>
        <end position="406"/>
    </location>
</feature>
<evidence type="ECO:0000256" key="2">
    <source>
        <dbReference type="ARBA" id="ARBA00022679"/>
    </source>
</evidence>